<reference evidence="3" key="1">
    <citation type="submission" date="2022-07" db="EMBL/GenBank/DDBJ databases">
        <title>Phylogenomic reconstructions and comparative analyses of Kickxellomycotina fungi.</title>
        <authorList>
            <person name="Reynolds N.K."/>
            <person name="Stajich J.E."/>
            <person name="Barry K."/>
            <person name="Grigoriev I.V."/>
            <person name="Crous P."/>
            <person name="Smith M.E."/>
        </authorList>
    </citation>
    <scope>NUCLEOTIDE SEQUENCE</scope>
    <source>
        <strain evidence="3">RSA 1196</strain>
    </source>
</reference>
<dbReference type="PROSITE" id="PS50082">
    <property type="entry name" value="WD_REPEATS_2"/>
    <property type="match status" value="1"/>
</dbReference>
<evidence type="ECO:0000313" key="4">
    <source>
        <dbReference type="Proteomes" id="UP001150925"/>
    </source>
</evidence>
<evidence type="ECO:0000313" key="3">
    <source>
        <dbReference type="EMBL" id="KAJ1951990.1"/>
    </source>
</evidence>
<dbReference type="PROSITE" id="PS50294">
    <property type="entry name" value="WD_REPEATS_REGION"/>
    <property type="match status" value="1"/>
</dbReference>
<dbReference type="SMART" id="SM00320">
    <property type="entry name" value="WD40"/>
    <property type="match status" value="5"/>
</dbReference>
<dbReference type="Gene3D" id="2.130.10.10">
    <property type="entry name" value="YVTN repeat-like/Quinoprotein amine dehydrogenase"/>
    <property type="match status" value="1"/>
</dbReference>
<accession>A0A9W8AN90</accession>
<dbReference type="InterPro" id="IPR001680">
    <property type="entry name" value="WD40_rpt"/>
</dbReference>
<protein>
    <submittedName>
        <fullName evidence="3">Ribosome biogenesis protein erb1</fullName>
    </submittedName>
</protein>
<dbReference type="Proteomes" id="UP001150925">
    <property type="component" value="Unassembled WGS sequence"/>
</dbReference>
<dbReference type="GO" id="GO:0070545">
    <property type="term" value="C:PeBoW complex"/>
    <property type="evidence" value="ECO:0007669"/>
    <property type="project" value="TreeGrafter"/>
</dbReference>
<dbReference type="InterPro" id="IPR036322">
    <property type="entry name" value="WD40_repeat_dom_sf"/>
</dbReference>
<proteinExistence type="predicted"/>
<keyword evidence="4" id="KW-1185">Reference proteome</keyword>
<evidence type="ECO:0000256" key="1">
    <source>
        <dbReference type="PROSITE-ProRule" id="PRU00221"/>
    </source>
</evidence>
<sequence length="344" mass="39529">VWQVEDGVTSVAWNPRRELCMFAVAVGRRVYLMTPPERTVCHEQTLAVTREILAHGGNLPDIVSKEDEEEMEESSDEDEDEDEAKDEEDDKPKPAKGTSKKRRFVHWLSTGTTQLRDQKYVIVQHTRPVRQVVWHHKGDYFSTVCTIERGNLQAGSAVLIHSVTKFRTQRPIRRTKGGPAQQVQFHPTQPWFIVATQRLVHIYDLLEHQLVKSLATNAQWISSVDVHSQGDNILVGSFERRLQWFDLDLGSKPYKNIRFHQKGIRQVRYHPRFPLFASASDDCTLQVFHGRVYQDLLQNPLIVPVKILRGHTPREALGVLDCVFHPTQPWLFSCGADGTARLWS</sequence>
<feature type="repeat" description="WD" evidence="1">
    <location>
        <begin position="324"/>
        <end position="344"/>
    </location>
</feature>
<feature type="region of interest" description="Disordered" evidence="2">
    <location>
        <begin position="58"/>
        <end position="102"/>
    </location>
</feature>
<dbReference type="AlphaFoldDB" id="A0A9W8AN90"/>
<feature type="non-terminal residue" evidence="3">
    <location>
        <position position="1"/>
    </location>
</feature>
<dbReference type="EMBL" id="JANBPY010003347">
    <property type="protein sequence ID" value="KAJ1951990.1"/>
    <property type="molecule type" value="Genomic_DNA"/>
</dbReference>
<dbReference type="PANTHER" id="PTHR17605:SF0">
    <property type="entry name" value="RIBOSOME BIOGENESIS PROTEIN BOP1"/>
    <property type="match status" value="1"/>
</dbReference>
<dbReference type="InterPro" id="IPR028598">
    <property type="entry name" value="BOP1/Erb1"/>
</dbReference>
<keyword evidence="1" id="KW-0853">WD repeat</keyword>
<organism evidence="3 4">
    <name type="scientific">Dispira parvispora</name>
    <dbReference type="NCBI Taxonomy" id="1520584"/>
    <lineage>
        <taxon>Eukaryota</taxon>
        <taxon>Fungi</taxon>
        <taxon>Fungi incertae sedis</taxon>
        <taxon>Zoopagomycota</taxon>
        <taxon>Kickxellomycotina</taxon>
        <taxon>Dimargaritomycetes</taxon>
        <taxon>Dimargaritales</taxon>
        <taxon>Dimargaritaceae</taxon>
        <taxon>Dispira</taxon>
    </lineage>
</organism>
<feature type="compositionally biased region" description="Acidic residues" evidence="2">
    <location>
        <begin position="66"/>
        <end position="89"/>
    </location>
</feature>
<comment type="caution">
    <text evidence="3">The sequence shown here is derived from an EMBL/GenBank/DDBJ whole genome shotgun (WGS) entry which is preliminary data.</text>
</comment>
<gene>
    <name evidence="3" type="primary">ERB1_2</name>
    <name evidence="3" type="ORF">IWQ62_006322</name>
</gene>
<evidence type="ECO:0000256" key="2">
    <source>
        <dbReference type="SAM" id="MobiDB-lite"/>
    </source>
</evidence>
<dbReference type="GO" id="GO:0030687">
    <property type="term" value="C:preribosome, large subunit precursor"/>
    <property type="evidence" value="ECO:0007669"/>
    <property type="project" value="TreeGrafter"/>
</dbReference>
<dbReference type="GO" id="GO:0043021">
    <property type="term" value="F:ribonucleoprotein complex binding"/>
    <property type="evidence" value="ECO:0007669"/>
    <property type="project" value="TreeGrafter"/>
</dbReference>
<dbReference type="PANTHER" id="PTHR17605">
    <property type="entry name" value="RIBOSOME BIOGENESIS PROTEIN BOP1 BLOCK OF PROLIFERATION 1 PROTEIN"/>
    <property type="match status" value="1"/>
</dbReference>
<name>A0A9W8AN90_9FUNG</name>
<dbReference type="SUPFAM" id="SSF50978">
    <property type="entry name" value="WD40 repeat-like"/>
    <property type="match status" value="1"/>
</dbReference>
<dbReference type="InterPro" id="IPR015943">
    <property type="entry name" value="WD40/YVTN_repeat-like_dom_sf"/>
</dbReference>
<dbReference type="GO" id="GO:0000463">
    <property type="term" value="P:maturation of LSU-rRNA from tricistronic rRNA transcript (SSU-rRNA, 5.8S rRNA, LSU-rRNA)"/>
    <property type="evidence" value="ECO:0007669"/>
    <property type="project" value="TreeGrafter"/>
</dbReference>
<dbReference type="Pfam" id="PF00400">
    <property type="entry name" value="WD40"/>
    <property type="match status" value="2"/>
</dbReference>
<dbReference type="OrthoDB" id="5571054at2759"/>